<dbReference type="InterPro" id="IPR029058">
    <property type="entry name" value="AB_hydrolase_fold"/>
</dbReference>
<evidence type="ECO:0000259" key="2">
    <source>
        <dbReference type="SMART" id="SM00939"/>
    </source>
</evidence>
<dbReference type="AlphaFoldDB" id="A0A8E2JM22"/>
<dbReference type="Gene3D" id="2.60.120.260">
    <property type="entry name" value="Galactose-binding domain-like"/>
    <property type="match status" value="1"/>
</dbReference>
<dbReference type="PANTHER" id="PTHR43056">
    <property type="entry name" value="PEPTIDASE S9 PROLYL OLIGOPEPTIDASE"/>
    <property type="match status" value="1"/>
</dbReference>
<dbReference type="Pfam" id="PF08530">
    <property type="entry name" value="PepX_C"/>
    <property type="match status" value="1"/>
</dbReference>
<keyword evidence="1 3" id="KW-0378">Hydrolase</keyword>
<reference evidence="3 4" key="1">
    <citation type="journal article" date="2016" name="Nat. Commun.">
        <title>Ectomycorrhizal ecology is imprinted in the genome of the dominant symbiotic fungus Cenococcum geophilum.</title>
        <authorList>
            <consortium name="DOE Joint Genome Institute"/>
            <person name="Peter M."/>
            <person name="Kohler A."/>
            <person name="Ohm R.A."/>
            <person name="Kuo A."/>
            <person name="Krutzmann J."/>
            <person name="Morin E."/>
            <person name="Arend M."/>
            <person name="Barry K.W."/>
            <person name="Binder M."/>
            <person name="Choi C."/>
            <person name="Clum A."/>
            <person name="Copeland A."/>
            <person name="Grisel N."/>
            <person name="Haridas S."/>
            <person name="Kipfer T."/>
            <person name="LaButti K."/>
            <person name="Lindquist E."/>
            <person name="Lipzen A."/>
            <person name="Maire R."/>
            <person name="Meier B."/>
            <person name="Mihaltcheva S."/>
            <person name="Molinier V."/>
            <person name="Murat C."/>
            <person name="Poggeler S."/>
            <person name="Quandt C.A."/>
            <person name="Sperisen C."/>
            <person name="Tritt A."/>
            <person name="Tisserant E."/>
            <person name="Crous P.W."/>
            <person name="Henrissat B."/>
            <person name="Nehls U."/>
            <person name="Egli S."/>
            <person name="Spatafora J.W."/>
            <person name="Grigoriev I.V."/>
            <person name="Martin F.M."/>
        </authorList>
    </citation>
    <scope>NUCLEOTIDE SEQUENCE [LARGE SCALE GENOMIC DNA]</scope>
    <source>
        <strain evidence="3 4">CBS 207.34</strain>
    </source>
</reference>
<dbReference type="EMBL" id="KV750989">
    <property type="protein sequence ID" value="OCL02189.1"/>
    <property type="molecule type" value="Genomic_DNA"/>
</dbReference>
<evidence type="ECO:0000256" key="1">
    <source>
        <dbReference type="ARBA" id="ARBA00022801"/>
    </source>
</evidence>
<dbReference type="Pfam" id="PF02129">
    <property type="entry name" value="Peptidase_S15"/>
    <property type="match status" value="1"/>
</dbReference>
<feature type="domain" description="Xaa-Pro dipeptidyl-peptidase C-terminal" evidence="2">
    <location>
        <begin position="258"/>
        <end position="517"/>
    </location>
</feature>
<organism evidence="3 4">
    <name type="scientific">Glonium stellatum</name>
    <dbReference type="NCBI Taxonomy" id="574774"/>
    <lineage>
        <taxon>Eukaryota</taxon>
        <taxon>Fungi</taxon>
        <taxon>Dikarya</taxon>
        <taxon>Ascomycota</taxon>
        <taxon>Pezizomycotina</taxon>
        <taxon>Dothideomycetes</taxon>
        <taxon>Pleosporomycetidae</taxon>
        <taxon>Gloniales</taxon>
        <taxon>Gloniaceae</taxon>
        <taxon>Glonium</taxon>
    </lineage>
</organism>
<name>A0A8E2JM22_9PEZI</name>
<dbReference type="SUPFAM" id="SSF49785">
    <property type="entry name" value="Galactose-binding domain-like"/>
    <property type="match status" value="1"/>
</dbReference>
<keyword evidence="4" id="KW-1185">Reference proteome</keyword>
<dbReference type="InterPro" id="IPR050585">
    <property type="entry name" value="Xaa-Pro_dipeptidyl-ppase/CocE"/>
</dbReference>
<proteinExistence type="predicted"/>
<accession>A0A8E2JM22</accession>
<dbReference type="InterPro" id="IPR000383">
    <property type="entry name" value="Xaa-Pro-like_dom"/>
</dbReference>
<evidence type="ECO:0000313" key="3">
    <source>
        <dbReference type="EMBL" id="OCL02189.1"/>
    </source>
</evidence>
<dbReference type="InterPro" id="IPR005674">
    <property type="entry name" value="CocE/Ser_esterase"/>
</dbReference>
<protein>
    <submittedName>
        <fullName evidence="3">Alpha/beta-hydrolase</fullName>
    </submittedName>
</protein>
<dbReference type="SMART" id="SM00939">
    <property type="entry name" value="PepX_C"/>
    <property type="match status" value="1"/>
</dbReference>
<dbReference type="GO" id="GO:0008239">
    <property type="term" value="F:dipeptidyl-peptidase activity"/>
    <property type="evidence" value="ECO:0007669"/>
    <property type="project" value="InterPro"/>
</dbReference>
<dbReference type="InterPro" id="IPR013736">
    <property type="entry name" value="Xaa-Pro_dipept_C"/>
</dbReference>
<dbReference type="SUPFAM" id="SSF53474">
    <property type="entry name" value="alpha/beta-Hydrolases"/>
    <property type="match status" value="1"/>
</dbReference>
<dbReference type="Proteomes" id="UP000250140">
    <property type="component" value="Unassembled WGS sequence"/>
</dbReference>
<gene>
    <name evidence="3" type="ORF">AOQ84DRAFT_424064</name>
</gene>
<dbReference type="PANTHER" id="PTHR43056:SF10">
    <property type="entry name" value="COCE_NOND FAMILY, PUTATIVE (AFU_ORTHOLOGUE AFUA_7G00600)-RELATED"/>
    <property type="match status" value="1"/>
</dbReference>
<dbReference type="NCBIfam" id="TIGR00976">
    <property type="entry name" value="CocE_NonD"/>
    <property type="match status" value="1"/>
</dbReference>
<dbReference type="Gene3D" id="3.40.50.1820">
    <property type="entry name" value="alpha/beta hydrolase"/>
    <property type="match status" value="1"/>
</dbReference>
<sequence length="523" mass="58484">MTYCVADIDVLQCSPVSTDSPSARYEGLKLGITTLPAGFQKSPAHQPFRASTIYERDIEIPLRDGTVIRADVFRPEDSRDKVPALVSWSPYGKSGSGLFCLDIVPGRVGVPQSKLSGFESFEAPDPAEWTARGFAIVNVNSRGAFESQGDIRWFGTGEGRDGYDAIEHLATLPWCSGKIAMVGNSWLAIAQWFIAAERPPHLACIAPLEGCSDLYREVVCRGGVPFTPFTRFLAQYGIFGKSQQEDILGMLEKYPIMNEYWEDKRVRFEQISIPAYVLASYSSAIHTEPEYNHVFSDWPIPGTDYRTFYLAQDYSLLHSVPSNPATLSYQSNVPSLQMDSDSEELSFEYTFPTRNYVVGYSRAVLYMSRSEHDDMDVFVQLRKADSTSNVLQNINIPLKDLQMKTSEVESVNTNKYIGPTGILRASRRKVDLKLSKPHWPIHSHSQDEKVPPGEVVKLEIGIWPSGIVFEAGERLVFKVAGHQMTLAEFEPLRGGFKTGNKGRHVVHLGSEHPSHVFVPFVKI</sequence>
<dbReference type="OrthoDB" id="2578740at2759"/>
<dbReference type="InterPro" id="IPR008979">
    <property type="entry name" value="Galactose-bd-like_sf"/>
</dbReference>
<evidence type="ECO:0000313" key="4">
    <source>
        <dbReference type="Proteomes" id="UP000250140"/>
    </source>
</evidence>